<reference evidence="2 3" key="1">
    <citation type="journal article" date="2010" name="Nature">
        <title>The Ectocarpus genome and the independent evolution of multicellularity in brown algae.</title>
        <authorList>
            <person name="Cock J.M."/>
            <person name="Sterck L."/>
            <person name="Rouze P."/>
            <person name="Scornet D."/>
            <person name="Allen A.E."/>
            <person name="Amoutzias G."/>
            <person name="Anthouard V."/>
            <person name="Artiguenave F."/>
            <person name="Aury J.M."/>
            <person name="Badger J.H."/>
            <person name="Beszteri B."/>
            <person name="Billiau K."/>
            <person name="Bonnet E."/>
            <person name="Bothwell J.H."/>
            <person name="Bowler C."/>
            <person name="Boyen C."/>
            <person name="Brownlee C."/>
            <person name="Carrano C.J."/>
            <person name="Charrier B."/>
            <person name="Cho G.Y."/>
            <person name="Coelho S.M."/>
            <person name="Collen J."/>
            <person name="Corre E."/>
            <person name="Da Silva C."/>
            <person name="Delage L."/>
            <person name="Delaroque N."/>
            <person name="Dittami S.M."/>
            <person name="Doulbeau S."/>
            <person name="Elias M."/>
            <person name="Farnham G."/>
            <person name="Gachon C.M."/>
            <person name="Gschloessl B."/>
            <person name="Heesch S."/>
            <person name="Jabbari K."/>
            <person name="Jubin C."/>
            <person name="Kawai H."/>
            <person name="Kimura K."/>
            <person name="Kloareg B."/>
            <person name="Kupper F.C."/>
            <person name="Lang D."/>
            <person name="Le Bail A."/>
            <person name="Leblanc C."/>
            <person name="Lerouge P."/>
            <person name="Lohr M."/>
            <person name="Lopez P.J."/>
            <person name="Martens C."/>
            <person name="Maumus F."/>
            <person name="Michel G."/>
            <person name="Miranda-Saavedra D."/>
            <person name="Morales J."/>
            <person name="Moreau H."/>
            <person name="Motomura T."/>
            <person name="Nagasato C."/>
            <person name="Napoli C.A."/>
            <person name="Nelson D.R."/>
            <person name="Nyvall-Collen P."/>
            <person name="Peters A.F."/>
            <person name="Pommier C."/>
            <person name="Potin P."/>
            <person name="Poulain J."/>
            <person name="Quesneville H."/>
            <person name="Read B."/>
            <person name="Rensing S.A."/>
            <person name="Ritter A."/>
            <person name="Rousvoal S."/>
            <person name="Samanta M."/>
            <person name="Samson G."/>
            <person name="Schroeder D.C."/>
            <person name="Segurens B."/>
            <person name="Strittmatter M."/>
            <person name="Tonon T."/>
            <person name="Tregear J.W."/>
            <person name="Valentin K."/>
            <person name="von Dassow P."/>
            <person name="Yamagishi T."/>
            <person name="Van de Peer Y."/>
            <person name="Wincker P."/>
        </authorList>
    </citation>
    <scope>NUCLEOTIDE SEQUENCE [LARGE SCALE GENOMIC DNA]</scope>
    <source>
        <strain evidence="3">Ec32 / CCAP1310/4</strain>
    </source>
</reference>
<feature type="region of interest" description="Disordered" evidence="1">
    <location>
        <begin position="314"/>
        <end position="489"/>
    </location>
</feature>
<gene>
    <name evidence="2" type="ORF">Esi_0041_0081</name>
</gene>
<evidence type="ECO:0000313" key="3">
    <source>
        <dbReference type="Proteomes" id="UP000002630"/>
    </source>
</evidence>
<feature type="compositionally biased region" description="Low complexity" evidence="1">
    <location>
        <begin position="244"/>
        <end position="256"/>
    </location>
</feature>
<proteinExistence type="predicted"/>
<sequence length="706" mass="71247">MASSREDLLCQLRELAGCSTLSAADLGELSWRTKQRVLLGLLAELPEGKEAVMACAQLQMERNRARQLDKAAKALPVALRRAEDELRRTFFAEVGAVLAALGAAPALRAPKKLQGDAGVCLRAVGFLAARVSSRQLRRRSAPEAAPAPAPASTGPTPSINTSGNTLGVDSSSGRDTNSVSNNNGEGITSTNDTGIHGGSNHNISESTADTGGGVDRSAGRFDGGASPSCLSLATSGGGGPSPTPLRTAGLRTARTPRPSRRRRSLPAGAGGAGNAAFERTPPFAVAGAASAAAAPTEEISSLLSEQAALKLSAGGRPASMSTPFPIEPARVPSPWEERRPAPPDGDGGGDGGRGEERRRNGSPVRGRKEEQAGAAAAVTPPRIGAAGGFCGRATGQPTSPLPPSPPPAPRSEPDTTTERQNKHSKAAMAGAAEEERLSSSRRAAPRSTARRARLRPPGSSREDKRAVLGADSGNGGGGGANVLDLDDGDLSGRLRDYTAVGLEMSIVGGAGGSAALKSGSSSNTREEHEVAKDGGGAGERAGSAAAAASERAAAAAGPGPEAAACDAILRGQVAQLRRQVRLQWCAVDASSAVTQEVKAVLGHLEDTLLELASLGQDGYSSSGPRSPGGVSSRQRSGNPKGPAAGGGGGGGGTGAGFYPGVAAGGVFGDAALPAWRQVLDRVKDLSRCGMWGAGWGGQFCCFGRLQ</sequence>
<feature type="compositionally biased region" description="Pro residues" evidence="1">
    <location>
        <begin position="399"/>
        <end position="410"/>
    </location>
</feature>
<feature type="compositionally biased region" description="Low complexity" evidence="1">
    <location>
        <begin position="513"/>
        <end position="522"/>
    </location>
</feature>
<dbReference type="InParanoid" id="D8LMU6"/>
<dbReference type="OrthoDB" id="10660483at2759"/>
<evidence type="ECO:0000313" key="2">
    <source>
        <dbReference type="EMBL" id="CBN74747.1"/>
    </source>
</evidence>
<accession>D8LMU6</accession>
<feature type="region of interest" description="Disordered" evidence="1">
    <location>
        <begin position="513"/>
        <end position="553"/>
    </location>
</feature>
<feature type="compositionally biased region" description="Polar residues" evidence="1">
    <location>
        <begin position="159"/>
        <end position="209"/>
    </location>
</feature>
<dbReference type="Proteomes" id="UP000002630">
    <property type="component" value="Linkage Group LG15"/>
</dbReference>
<organism evidence="2 3">
    <name type="scientific">Ectocarpus siliculosus</name>
    <name type="common">Brown alga</name>
    <name type="synonym">Conferva siliculosa</name>
    <dbReference type="NCBI Taxonomy" id="2880"/>
    <lineage>
        <taxon>Eukaryota</taxon>
        <taxon>Sar</taxon>
        <taxon>Stramenopiles</taxon>
        <taxon>Ochrophyta</taxon>
        <taxon>PX clade</taxon>
        <taxon>Phaeophyceae</taxon>
        <taxon>Ectocarpales</taxon>
        <taxon>Ectocarpaceae</taxon>
        <taxon>Ectocarpus</taxon>
    </lineage>
</organism>
<feature type="region of interest" description="Disordered" evidence="1">
    <location>
        <begin position="615"/>
        <end position="648"/>
    </location>
</feature>
<protein>
    <submittedName>
        <fullName evidence="2">Uncharacterized protein</fullName>
    </submittedName>
</protein>
<dbReference type="AlphaFoldDB" id="D8LMU6"/>
<evidence type="ECO:0000256" key="1">
    <source>
        <dbReference type="SAM" id="MobiDB-lite"/>
    </source>
</evidence>
<feature type="compositionally biased region" description="Low complexity" evidence="1">
    <location>
        <begin position="540"/>
        <end position="553"/>
    </location>
</feature>
<dbReference type="EMBL" id="FN649740">
    <property type="protein sequence ID" value="CBN74747.1"/>
    <property type="molecule type" value="Genomic_DNA"/>
</dbReference>
<feature type="compositionally biased region" description="Low complexity" evidence="1">
    <location>
        <begin position="142"/>
        <end position="158"/>
    </location>
</feature>
<keyword evidence="3" id="KW-1185">Reference proteome</keyword>
<feature type="compositionally biased region" description="Basic and acidic residues" evidence="1">
    <location>
        <begin position="411"/>
        <end position="421"/>
    </location>
</feature>
<dbReference type="EMBL" id="FN648608">
    <property type="protein sequence ID" value="CBN74747.1"/>
    <property type="molecule type" value="Genomic_DNA"/>
</dbReference>
<feature type="region of interest" description="Disordered" evidence="1">
    <location>
        <begin position="135"/>
        <end position="276"/>
    </location>
</feature>
<name>D8LMU6_ECTSI</name>
<feature type="compositionally biased region" description="Low complexity" evidence="1">
    <location>
        <begin position="618"/>
        <end position="642"/>
    </location>
</feature>